<evidence type="ECO:0000313" key="2">
    <source>
        <dbReference type="Proteomes" id="UP001176521"/>
    </source>
</evidence>
<sequence>MAMEPSINVFGKPLEPVGGTGPTTGFFRNGRCDTGPSDGGAHTVAAVVNDGWLKFSAARGNDLRPILSSGCSWCLCVSRWKEALDAYKAGHIPRDAVPAVKLEATHQAALRVVDIKDLEAFRLKTDSSTAKQSNGRQSEEL</sequence>
<gene>
    <name evidence="1" type="ORF">OC842_000768</name>
</gene>
<organism evidence="1 2">
    <name type="scientific">Tilletia horrida</name>
    <dbReference type="NCBI Taxonomy" id="155126"/>
    <lineage>
        <taxon>Eukaryota</taxon>
        <taxon>Fungi</taxon>
        <taxon>Dikarya</taxon>
        <taxon>Basidiomycota</taxon>
        <taxon>Ustilaginomycotina</taxon>
        <taxon>Exobasidiomycetes</taxon>
        <taxon>Tilletiales</taxon>
        <taxon>Tilletiaceae</taxon>
        <taxon>Tilletia</taxon>
    </lineage>
</organism>
<comment type="caution">
    <text evidence="1">The sequence shown here is derived from an EMBL/GenBank/DDBJ whole genome shotgun (WGS) entry which is preliminary data.</text>
</comment>
<dbReference type="PANTHER" id="PTHR37466">
    <property type="entry name" value="SLR1628 PROTEIN"/>
    <property type="match status" value="1"/>
</dbReference>
<reference evidence="1" key="1">
    <citation type="journal article" date="2023" name="PhytoFront">
        <title>Draft Genome Resources of Seven Strains of Tilletia horrida, Causal Agent of Kernel Smut of Rice.</title>
        <authorList>
            <person name="Khanal S."/>
            <person name="Antony Babu S."/>
            <person name="Zhou X.G."/>
        </authorList>
    </citation>
    <scope>NUCLEOTIDE SEQUENCE</scope>
    <source>
        <strain evidence="1">TX3</strain>
    </source>
</reference>
<accession>A0AAN6JTU2</accession>
<dbReference type="Pfam" id="PF09996">
    <property type="entry name" value="DUF2237"/>
    <property type="match status" value="1"/>
</dbReference>
<dbReference type="PANTHER" id="PTHR37466:SF1">
    <property type="entry name" value="SLR1628 PROTEIN"/>
    <property type="match status" value="1"/>
</dbReference>
<evidence type="ECO:0000313" key="1">
    <source>
        <dbReference type="EMBL" id="KAK0539884.1"/>
    </source>
</evidence>
<proteinExistence type="predicted"/>
<dbReference type="AlphaFoldDB" id="A0AAN6JTU2"/>
<dbReference type="Proteomes" id="UP001176521">
    <property type="component" value="Unassembled WGS sequence"/>
</dbReference>
<keyword evidence="2" id="KW-1185">Reference proteome</keyword>
<name>A0AAN6JTU2_9BASI</name>
<protein>
    <submittedName>
        <fullName evidence="1">Uncharacterized protein</fullName>
    </submittedName>
</protein>
<dbReference type="InterPro" id="IPR018714">
    <property type="entry name" value="DUF2237"/>
</dbReference>
<dbReference type="EMBL" id="JAPDMQ010000023">
    <property type="protein sequence ID" value="KAK0539884.1"/>
    <property type="molecule type" value="Genomic_DNA"/>
</dbReference>
<dbReference type="Gene3D" id="3.30.56.110">
    <property type="entry name" value="Protein of unknown function DUF2237"/>
    <property type="match status" value="1"/>
</dbReference>